<dbReference type="InterPro" id="IPR012340">
    <property type="entry name" value="NA-bd_OB-fold"/>
</dbReference>
<dbReference type="PROSITE" id="PS51687">
    <property type="entry name" value="SAM_MT_RNA_M5U"/>
    <property type="match status" value="1"/>
</dbReference>
<feature type="active site" evidence="5">
    <location>
        <position position="381"/>
    </location>
</feature>
<dbReference type="Gene3D" id="3.40.50.150">
    <property type="entry name" value="Vaccinia Virus protein VP39"/>
    <property type="match status" value="1"/>
</dbReference>
<feature type="binding site" evidence="4">
    <location>
        <position position="354"/>
    </location>
    <ligand>
        <name>S-adenosyl-L-methionine</name>
        <dbReference type="ChEBI" id="CHEBI:59789"/>
    </ligand>
</feature>
<dbReference type="SUPFAM" id="SSF53335">
    <property type="entry name" value="S-adenosyl-L-methionine-dependent methyltransferases"/>
    <property type="match status" value="1"/>
</dbReference>
<dbReference type="Pfam" id="PF05958">
    <property type="entry name" value="tRNA_U5-meth_tr"/>
    <property type="match status" value="1"/>
</dbReference>
<dbReference type="GO" id="GO:0070041">
    <property type="term" value="F:rRNA (uridine-C5-)-methyltransferase activity"/>
    <property type="evidence" value="ECO:0007669"/>
    <property type="project" value="TreeGrafter"/>
</dbReference>
<comment type="similarity">
    <text evidence="4">Belongs to the class I-like SAM-binding methyltransferase superfamily. RNA M5U methyltransferase family.</text>
</comment>
<keyword evidence="3 4" id="KW-0949">S-adenosyl-L-methionine</keyword>
<evidence type="ECO:0000259" key="6">
    <source>
        <dbReference type="PROSITE" id="PS50926"/>
    </source>
</evidence>
<feature type="binding site" evidence="4">
    <location>
        <position position="259"/>
    </location>
    <ligand>
        <name>S-adenosyl-L-methionine</name>
        <dbReference type="ChEBI" id="CHEBI:59789"/>
    </ligand>
</feature>
<gene>
    <name evidence="7" type="ORF">CJ203_07270</name>
</gene>
<evidence type="ECO:0000256" key="2">
    <source>
        <dbReference type="ARBA" id="ARBA00022679"/>
    </source>
</evidence>
<dbReference type="InterPro" id="IPR029063">
    <property type="entry name" value="SAM-dependent_MTases_sf"/>
</dbReference>
<dbReference type="PANTHER" id="PTHR11061:SF30">
    <property type="entry name" value="TRNA (URACIL(54)-C(5))-METHYLTRANSFERASE"/>
    <property type="match status" value="1"/>
</dbReference>
<dbReference type="InterPro" id="IPR010280">
    <property type="entry name" value="U5_MeTrfase_fam"/>
</dbReference>
<evidence type="ECO:0000256" key="1">
    <source>
        <dbReference type="ARBA" id="ARBA00022603"/>
    </source>
</evidence>
<keyword evidence="1 4" id="KW-0489">Methyltransferase</keyword>
<dbReference type="Gene3D" id="2.40.50.140">
    <property type="entry name" value="Nucleic acid-binding proteins"/>
    <property type="match status" value="1"/>
</dbReference>
<dbReference type="PANTHER" id="PTHR11061">
    <property type="entry name" value="RNA M5U METHYLTRANSFERASE"/>
    <property type="match status" value="1"/>
</dbReference>
<feature type="domain" description="TRAM" evidence="6">
    <location>
        <begin position="7"/>
        <end position="66"/>
    </location>
</feature>
<dbReference type="InterPro" id="IPR030390">
    <property type="entry name" value="MeTrfase_TrmA_AS"/>
</dbReference>
<dbReference type="Proteomes" id="UP000235836">
    <property type="component" value="Unassembled WGS sequence"/>
</dbReference>
<protein>
    <submittedName>
        <fullName evidence="7">RNA methyltransferase</fullName>
    </submittedName>
</protein>
<dbReference type="RefSeq" id="WP_102724122.1">
    <property type="nucleotide sequence ID" value="NZ_PNHG01000009.1"/>
</dbReference>
<dbReference type="PROSITE" id="PS01231">
    <property type="entry name" value="TRMA_2"/>
    <property type="match status" value="1"/>
</dbReference>
<proteinExistence type="inferred from homology"/>
<dbReference type="PROSITE" id="PS01230">
    <property type="entry name" value="TRMA_1"/>
    <property type="match status" value="1"/>
</dbReference>
<dbReference type="SUPFAM" id="SSF50249">
    <property type="entry name" value="Nucleic acid-binding proteins"/>
    <property type="match status" value="1"/>
</dbReference>
<feature type="binding site" evidence="4">
    <location>
        <position position="289"/>
    </location>
    <ligand>
        <name>S-adenosyl-L-methionine</name>
        <dbReference type="ChEBI" id="CHEBI:59789"/>
    </ligand>
</feature>
<comment type="caution">
    <text evidence="7">The sequence shown here is derived from an EMBL/GenBank/DDBJ whole genome shotgun (WGS) entry which is preliminary data.</text>
</comment>
<dbReference type="InterPro" id="IPR030391">
    <property type="entry name" value="MeTrfase_TrmA_CS"/>
</dbReference>
<dbReference type="EMBL" id="PNHG01000009">
    <property type="protein sequence ID" value="PMC64191.1"/>
    <property type="molecule type" value="Genomic_DNA"/>
</dbReference>
<feature type="binding site" evidence="4">
    <location>
        <position position="313"/>
    </location>
    <ligand>
        <name>S-adenosyl-L-methionine</name>
        <dbReference type="ChEBI" id="CHEBI:59789"/>
    </ligand>
</feature>
<dbReference type="PROSITE" id="PS50926">
    <property type="entry name" value="TRAM"/>
    <property type="match status" value="1"/>
</dbReference>
<feature type="active site" description="Nucleophile" evidence="4">
    <location>
        <position position="381"/>
    </location>
</feature>
<organism evidence="7 8">
    <name type="scientific">Corynebacterium tuscaniense</name>
    <dbReference type="NCBI Taxonomy" id="302449"/>
    <lineage>
        <taxon>Bacteria</taxon>
        <taxon>Bacillati</taxon>
        <taxon>Actinomycetota</taxon>
        <taxon>Actinomycetes</taxon>
        <taxon>Mycobacteriales</taxon>
        <taxon>Corynebacteriaceae</taxon>
        <taxon>Corynebacterium</taxon>
    </lineage>
</organism>
<keyword evidence="8" id="KW-1185">Reference proteome</keyword>
<evidence type="ECO:0000313" key="7">
    <source>
        <dbReference type="EMBL" id="PMC64191.1"/>
    </source>
</evidence>
<dbReference type="GO" id="GO:0070475">
    <property type="term" value="P:rRNA base methylation"/>
    <property type="evidence" value="ECO:0007669"/>
    <property type="project" value="TreeGrafter"/>
</dbReference>
<evidence type="ECO:0000256" key="3">
    <source>
        <dbReference type="ARBA" id="ARBA00022691"/>
    </source>
</evidence>
<sequence length="424" mass="45181">MFDPSGDLTSGVTLTLQPHGMAHGGEAIAHAPDGRVVFIGGAVPGDTVSVTLNRVKKRWARGNVVEVVEPSADRVDHACPAAAVGAGCCDYSHIALAAQQRFKREVLIGQLTHHAQTSGVLDGFDLAIDLEEETLKPTLGWRTRTRLGVGPDGCAGVRKARSNDIVADVACTQVLPGALDGVVGPGARTFTPGVELVVVMDSHGQRHVVETAKAQRGRRVEWVETVIEGDLAVAEVVPVESGGHVEDFEFVFPPTAFWQAHCAAPAAYSRYITDWAADDYERPIGWDLYGGVGLFVPSISKAMGGRASIHSVDYSDAANREAQTCLADLDVDMRNQKVEAGLGHLADPGLVVLDPPRTGAGSEVVHDIAQRDPQRVIHVGCDPATFARDLAAWGNSGYVVERMALVDAFPMTHHFEVLCSLVRA</sequence>
<dbReference type="InterPro" id="IPR002792">
    <property type="entry name" value="TRAM_dom"/>
</dbReference>
<reference evidence="7 8" key="1">
    <citation type="submission" date="2017-09" db="EMBL/GenBank/DDBJ databases">
        <title>Bacterial strain isolated from the female urinary microbiota.</title>
        <authorList>
            <person name="Thomas-White K."/>
            <person name="Kumar N."/>
            <person name="Forster S."/>
            <person name="Putonti C."/>
            <person name="Lawley T."/>
            <person name="Wolfe A.J."/>
        </authorList>
    </citation>
    <scope>NUCLEOTIDE SEQUENCE [LARGE SCALE GENOMIC DNA]</scope>
    <source>
        <strain evidence="7 8">UMB0792</strain>
    </source>
</reference>
<keyword evidence="2 4" id="KW-0808">Transferase</keyword>
<evidence type="ECO:0000313" key="8">
    <source>
        <dbReference type="Proteomes" id="UP000235836"/>
    </source>
</evidence>
<dbReference type="AlphaFoldDB" id="A0A2N6T4E0"/>
<name>A0A2N6T4E0_9CORY</name>
<dbReference type="Gene3D" id="2.40.50.1070">
    <property type="match status" value="1"/>
</dbReference>
<evidence type="ECO:0000256" key="5">
    <source>
        <dbReference type="PROSITE-ProRule" id="PRU10015"/>
    </source>
</evidence>
<accession>A0A2N6T4E0</accession>
<dbReference type="Pfam" id="PF01938">
    <property type="entry name" value="TRAM"/>
    <property type="match status" value="1"/>
</dbReference>
<evidence type="ECO:0000256" key="4">
    <source>
        <dbReference type="PROSITE-ProRule" id="PRU01024"/>
    </source>
</evidence>